<keyword evidence="4" id="KW-0539">Nucleus</keyword>
<feature type="region of interest" description="Disordered" evidence="5">
    <location>
        <begin position="273"/>
        <end position="300"/>
    </location>
</feature>
<accession>A0A9P5VHN4</accession>
<sequence>MSDNAGEGSSRGTGTGNIGSLHTPTATPAGRLTSLRGGRGGAGASPSTRGGASKLKFAPTVPSKRNKKDAAPSLLEEAQAGSDAGRSANRGRGRGGSRGRGRGRPEDVIATASGPFSLGPAHQARSRAIVTGGGASGAHSSYTGIQGAVKVEGDLTGEDRDYYGDAAVDMKFGSTATDASAPTGLENPNGDKASVKEETMKEHDMEAALKSKAKKDYDIKTFDGTEVDENVGDDQDIKMKLEGPAQDLMPTWSEDQLFFFQFPGVMPSFKPRPVADTPLSSSINTPDQSTYSNTPEGSEDGLLSVKAEPMDLDRPILIPDGDVAVKSEPMDTKLGLGGLGGGAAAPEGQRARAKASGGPAPVKKEEVEEDQLQQEGKIGRLLIYKSGKVKMKVGDIIMDVSAGSECSFLQDIVVVDSNNKQAFVMGSVQKRMVCVPNLTQLLEGLEAL</sequence>
<dbReference type="GO" id="GO:0042797">
    <property type="term" value="P:tRNA transcription by RNA polymerase III"/>
    <property type="evidence" value="ECO:0007669"/>
    <property type="project" value="TreeGrafter"/>
</dbReference>
<dbReference type="PANTHER" id="PTHR13408:SF0">
    <property type="entry name" value="DNA-DIRECTED RNA POLYMERASE III SUBUNIT RPC4"/>
    <property type="match status" value="1"/>
</dbReference>
<evidence type="ECO:0000313" key="7">
    <source>
        <dbReference type="Proteomes" id="UP000696485"/>
    </source>
</evidence>
<keyword evidence="7" id="KW-1185">Reference proteome</keyword>
<evidence type="ECO:0000256" key="5">
    <source>
        <dbReference type="SAM" id="MobiDB-lite"/>
    </source>
</evidence>
<gene>
    <name evidence="6" type="ORF">BG006_000466</name>
</gene>
<feature type="region of interest" description="Disordered" evidence="5">
    <location>
        <begin position="1"/>
        <end position="142"/>
    </location>
</feature>
<feature type="region of interest" description="Disordered" evidence="5">
    <location>
        <begin position="339"/>
        <end position="364"/>
    </location>
</feature>
<dbReference type="EMBL" id="JAAAUY010001078">
    <property type="protein sequence ID" value="KAF9324498.1"/>
    <property type="molecule type" value="Genomic_DNA"/>
</dbReference>
<dbReference type="PANTHER" id="PTHR13408">
    <property type="entry name" value="DNA-DIRECTED RNA POLYMERASE III"/>
    <property type="match status" value="1"/>
</dbReference>
<dbReference type="Pfam" id="PF05132">
    <property type="entry name" value="RNA_pol_Rpc4"/>
    <property type="match status" value="1"/>
</dbReference>
<dbReference type="AlphaFoldDB" id="A0A9P5VHN4"/>
<reference evidence="6" key="1">
    <citation type="journal article" date="2020" name="Fungal Divers.">
        <title>Resolving the Mortierellaceae phylogeny through synthesis of multi-gene phylogenetics and phylogenomics.</title>
        <authorList>
            <person name="Vandepol N."/>
            <person name="Liber J."/>
            <person name="Desiro A."/>
            <person name="Na H."/>
            <person name="Kennedy M."/>
            <person name="Barry K."/>
            <person name="Grigoriev I.V."/>
            <person name="Miller A.N."/>
            <person name="O'Donnell K."/>
            <person name="Stajich J.E."/>
            <person name="Bonito G."/>
        </authorList>
    </citation>
    <scope>NUCLEOTIDE SEQUENCE</scope>
    <source>
        <strain evidence="6">NVP1</strain>
    </source>
</reference>
<protein>
    <recommendedName>
        <fullName evidence="8">RNA polymerase III RPC4-domain-containing protein</fullName>
    </recommendedName>
</protein>
<name>A0A9P5VHN4_9FUNG</name>
<dbReference type="Proteomes" id="UP000696485">
    <property type="component" value="Unassembled WGS sequence"/>
</dbReference>
<dbReference type="GO" id="GO:0005666">
    <property type="term" value="C:RNA polymerase III complex"/>
    <property type="evidence" value="ECO:0007669"/>
    <property type="project" value="InterPro"/>
</dbReference>
<feature type="compositionally biased region" description="Low complexity" evidence="5">
    <location>
        <begin position="44"/>
        <end position="53"/>
    </location>
</feature>
<organism evidence="6 7">
    <name type="scientific">Podila minutissima</name>
    <dbReference type="NCBI Taxonomy" id="64525"/>
    <lineage>
        <taxon>Eukaryota</taxon>
        <taxon>Fungi</taxon>
        <taxon>Fungi incertae sedis</taxon>
        <taxon>Mucoromycota</taxon>
        <taxon>Mortierellomycotina</taxon>
        <taxon>Mortierellomycetes</taxon>
        <taxon>Mortierellales</taxon>
        <taxon>Mortierellaceae</taxon>
        <taxon>Podila</taxon>
    </lineage>
</organism>
<feature type="compositionally biased region" description="Basic residues" evidence="5">
    <location>
        <begin position="89"/>
        <end position="102"/>
    </location>
</feature>
<dbReference type="InterPro" id="IPR007811">
    <property type="entry name" value="RPC4"/>
</dbReference>
<proteinExistence type="predicted"/>
<comment type="caution">
    <text evidence="6">The sequence shown here is derived from an EMBL/GenBank/DDBJ whole genome shotgun (WGS) entry which is preliminary data.</text>
</comment>
<keyword evidence="3" id="KW-0804">Transcription</keyword>
<evidence type="ECO:0000256" key="4">
    <source>
        <dbReference type="ARBA" id="ARBA00023242"/>
    </source>
</evidence>
<keyword evidence="2" id="KW-0240">DNA-directed RNA polymerase</keyword>
<evidence type="ECO:0008006" key="8">
    <source>
        <dbReference type="Google" id="ProtNLM"/>
    </source>
</evidence>
<evidence type="ECO:0000256" key="3">
    <source>
        <dbReference type="ARBA" id="ARBA00023163"/>
    </source>
</evidence>
<feature type="compositionally biased region" description="Polar residues" evidence="5">
    <location>
        <begin position="278"/>
        <end position="296"/>
    </location>
</feature>
<evidence type="ECO:0000256" key="2">
    <source>
        <dbReference type="ARBA" id="ARBA00022478"/>
    </source>
</evidence>
<evidence type="ECO:0000256" key="1">
    <source>
        <dbReference type="ARBA" id="ARBA00004123"/>
    </source>
</evidence>
<comment type="subcellular location">
    <subcellularLocation>
        <location evidence="1">Nucleus</location>
    </subcellularLocation>
</comment>
<evidence type="ECO:0000313" key="6">
    <source>
        <dbReference type="EMBL" id="KAF9324498.1"/>
    </source>
</evidence>
<dbReference type="GO" id="GO:0003677">
    <property type="term" value="F:DNA binding"/>
    <property type="evidence" value="ECO:0007669"/>
    <property type="project" value="InterPro"/>
</dbReference>